<dbReference type="Proteomes" id="UP000569329">
    <property type="component" value="Unassembled WGS sequence"/>
</dbReference>
<feature type="domain" description="D-arabinono-1,4-lactone oxidase C-terminal" evidence="2">
    <location>
        <begin position="22"/>
        <end position="52"/>
    </location>
</feature>
<accession>A0A839E886</accession>
<gene>
    <name evidence="3" type="ORF">FHX42_004877</name>
</gene>
<comment type="caution">
    <text evidence="3">The sequence shown here is derived from an EMBL/GenBank/DDBJ whole genome shotgun (WGS) entry which is preliminary data.</text>
</comment>
<keyword evidence="1" id="KW-0560">Oxidoreductase</keyword>
<dbReference type="EMBL" id="JACGWZ010000008">
    <property type="protein sequence ID" value="MBA8827481.1"/>
    <property type="molecule type" value="Genomic_DNA"/>
</dbReference>
<dbReference type="GO" id="GO:0003885">
    <property type="term" value="F:D-arabinono-1,4-lactone oxidase activity"/>
    <property type="evidence" value="ECO:0007669"/>
    <property type="project" value="InterPro"/>
</dbReference>
<dbReference type="InterPro" id="IPR007173">
    <property type="entry name" value="ALO_C"/>
</dbReference>
<evidence type="ECO:0000259" key="2">
    <source>
        <dbReference type="Pfam" id="PF04030"/>
    </source>
</evidence>
<sequence length="55" mass="6333">MTAPAGEIRTLNGWGRTAPTRARQMYPRIDEWRKIRASVDPQGIFTSDMSRRLTL</sequence>
<proteinExistence type="predicted"/>
<name>A0A839E886_9PSEU</name>
<evidence type="ECO:0000313" key="4">
    <source>
        <dbReference type="Proteomes" id="UP000569329"/>
    </source>
</evidence>
<evidence type="ECO:0000313" key="3">
    <source>
        <dbReference type="EMBL" id="MBA8827481.1"/>
    </source>
</evidence>
<dbReference type="Gene3D" id="1.10.45.10">
    <property type="entry name" value="Vanillyl-alcohol Oxidase, Chain A, domain 4"/>
    <property type="match status" value="1"/>
</dbReference>
<keyword evidence="4" id="KW-1185">Reference proteome</keyword>
<dbReference type="AlphaFoldDB" id="A0A839E886"/>
<organism evidence="3 4">
    <name type="scientific">Halosaccharopolyspora lacisalsi</name>
    <dbReference type="NCBI Taxonomy" id="1000566"/>
    <lineage>
        <taxon>Bacteria</taxon>
        <taxon>Bacillati</taxon>
        <taxon>Actinomycetota</taxon>
        <taxon>Actinomycetes</taxon>
        <taxon>Pseudonocardiales</taxon>
        <taxon>Pseudonocardiaceae</taxon>
        <taxon>Halosaccharopolyspora</taxon>
    </lineage>
</organism>
<dbReference type="GO" id="GO:0016020">
    <property type="term" value="C:membrane"/>
    <property type="evidence" value="ECO:0007669"/>
    <property type="project" value="InterPro"/>
</dbReference>
<dbReference type="InterPro" id="IPR016171">
    <property type="entry name" value="Vanillyl_alc_oxidase_C-sub2"/>
</dbReference>
<reference evidence="3 4" key="1">
    <citation type="submission" date="2020-07" db="EMBL/GenBank/DDBJ databases">
        <title>Sequencing the genomes of 1000 actinobacteria strains.</title>
        <authorList>
            <person name="Klenk H.-P."/>
        </authorList>
    </citation>
    <scope>NUCLEOTIDE SEQUENCE [LARGE SCALE GENOMIC DNA]</scope>
    <source>
        <strain evidence="3 4">DSM 45975</strain>
    </source>
</reference>
<protein>
    <submittedName>
        <fullName evidence="3">FAD/FMN-containing dehydrogenase</fullName>
    </submittedName>
</protein>
<evidence type="ECO:0000256" key="1">
    <source>
        <dbReference type="ARBA" id="ARBA00023002"/>
    </source>
</evidence>
<dbReference type="Pfam" id="PF04030">
    <property type="entry name" value="ALO"/>
    <property type="match status" value="1"/>
</dbReference>